<dbReference type="AlphaFoldDB" id="A0A1F7XX28"/>
<feature type="transmembrane region" description="Helical" evidence="5">
    <location>
        <begin position="136"/>
        <end position="161"/>
    </location>
</feature>
<comment type="subcellular location">
    <subcellularLocation>
        <location evidence="1">Endomembrane system</location>
        <topology evidence="1">Multi-pass membrane protein</topology>
    </subcellularLocation>
</comment>
<dbReference type="Gene3D" id="1.20.120.1630">
    <property type="match status" value="1"/>
</dbReference>
<feature type="transmembrane region" description="Helical" evidence="5">
    <location>
        <begin position="83"/>
        <end position="100"/>
    </location>
</feature>
<accession>A0A1F7XX28</accession>
<evidence type="ECO:0000256" key="4">
    <source>
        <dbReference type="ARBA" id="ARBA00023136"/>
    </source>
</evidence>
<evidence type="ECO:0000256" key="1">
    <source>
        <dbReference type="ARBA" id="ARBA00004127"/>
    </source>
</evidence>
<gene>
    <name evidence="6" type="ORF">A2771_02775</name>
</gene>
<keyword evidence="4 5" id="KW-0472">Membrane</keyword>
<keyword evidence="2 5" id="KW-0812">Transmembrane</keyword>
<evidence type="ECO:0000256" key="3">
    <source>
        <dbReference type="ARBA" id="ARBA00022989"/>
    </source>
</evidence>
<dbReference type="EMBL" id="MGGD01000063">
    <property type="protein sequence ID" value="OGM19617.1"/>
    <property type="molecule type" value="Genomic_DNA"/>
</dbReference>
<dbReference type="Proteomes" id="UP000176741">
    <property type="component" value="Unassembled WGS sequence"/>
</dbReference>
<keyword evidence="3 5" id="KW-1133">Transmembrane helix</keyword>
<organism evidence="6 7">
    <name type="scientific">Candidatus Woesebacteria bacterium RIFCSPHIGHO2_01_FULL_38_26b</name>
    <dbReference type="NCBI Taxonomy" id="1802491"/>
    <lineage>
        <taxon>Bacteria</taxon>
        <taxon>Candidatus Woeseibacteriota</taxon>
    </lineage>
</organism>
<evidence type="ECO:0000313" key="7">
    <source>
        <dbReference type="Proteomes" id="UP000176741"/>
    </source>
</evidence>
<dbReference type="Pfam" id="PF04191">
    <property type="entry name" value="PEMT"/>
    <property type="match status" value="1"/>
</dbReference>
<dbReference type="PANTHER" id="PTHR43847">
    <property type="entry name" value="BLL3993 PROTEIN"/>
    <property type="match status" value="1"/>
</dbReference>
<feature type="transmembrane region" description="Helical" evidence="5">
    <location>
        <begin position="58"/>
        <end position="76"/>
    </location>
</feature>
<sequence length="189" mass="21885">MNKILNILGVCVWIFLASYRLGVSWKMGSLFPLFLALQSGMIAYFLATRSKPFKNSPIYQQIFAWFAVIDPWFLQIKGNCTSIFENLAFLGVLLTLWALLNLKRSFGIAPADRGLVVSGPYKYIRHPMYSGEMLTILGGALGCISVWNLFVVVATFLIFYMRIIWEERIIKGYNEYKRKVRFRLIPYVW</sequence>
<feature type="transmembrane region" description="Helical" evidence="5">
    <location>
        <begin position="6"/>
        <end position="23"/>
    </location>
</feature>
<name>A0A1F7XX28_9BACT</name>
<evidence type="ECO:0000313" key="6">
    <source>
        <dbReference type="EMBL" id="OGM19617.1"/>
    </source>
</evidence>
<dbReference type="InterPro" id="IPR052527">
    <property type="entry name" value="Metal_cation-efflux_comp"/>
</dbReference>
<dbReference type="PANTHER" id="PTHR43847:SF1">
    <property type="entry name" value="BLL3993 PROTEIN"/>
    <property type="match status" value="1"/>
</dbReference>
<dbReference type="GO" id="GO:0012505">
    <property type="term" value="C:endomembrane system"/>
    <property type="evidence" value="ECO:0007669"/>
    <property type="project" value="UniProtKB-SubCell"/>
</dbReference>
<protein>
    <recommendedName>
        <fullName evidence="8">Steroid 5-alpha reductase C-terminal domain-containing protein</fullName>
    </recommendedName>
</protein>
<evidence type="ECO:0000256" key="5">
    <source>
        <dbReference type="SAM" id="Phobius"/>
    </source>
</evidence>
<dbReference type="InterPro" id="IPR007318">
    <property type="entry name" value="Phopholipid_MeTrfase"/>
</dbReference>
<reference evidence="6 7" key="1">
    <citation type="journal article" date="2016" name="Nat. Commun.">
        <title>Thousands of microbial genomes shed light on interconnected biogeochemical processes in an aquifer system.</title>
        <authorList>
            <person name="Anantharaman K."/>
            <person name="Brown C.T."/>
            <person name="Hug L.A."/>
            <person name="Sharon I."/>
            <person name="Castelle C.J."/>
            <person name="Probst A.J."/>
            <person name="Thomas B.C."/>
            <person name="Singh A."/>
            <person name="Wilkins M.J."/>
            <person name="Karaoz U."/>
            <person name="Brodie E.L."/>
            <person name="Williams K.H."/>
            <person name="Hubbard S.S."/>
            <person name="Banfield J.F."/>
        </authorList>
    </citation>
    <scope>NUCLEOTIDE SEQUENCE [LARGE SCALE GENOMIC DNA]</scope>
</reference>
<feature type="transmembrane region" description="Helical" evidence="5">
    <location>
        <begin position="30"/>
        <end position="46"/>
    </location>
</feature>
<evidence type="ECO:0000256" key="2">
    <source>
        <dbReference type="ARBA" id="ARBA00022692"/>
    </source>
</evidence>
<proteinExistence type="predicted"/>
<comment type="caution">
    <text evidence="6">The sequence shown here is derived from an EMBL/GenBank/DDBJ whole genome shotgun (WGS) entry which is preliminary data.</text>
</comment>
<evidence type="ECO:0008006" key="8">
    <source>
        <dbReference type="Google" id="ProtNLM"/>
    </source>
</evidence>